<accession>A0ABS5Y7E8</accession>
<feature type="transmembrane region" description="Helical" evidence="1">
    <location>
        <begin position="616"/>
        <end position="641"/>
    </location>
</feature>
<evidence type="ECO:0000313" key="3">
    <source>
        <dbReference type="EMBL" id="MBT9313785.1"/>
    </source>
</evidence>
<dbReference type="Proteomes" id="UP001196661">
    <property type="component" value="Unassembled WGS sequence"/>
</dbReference>
<evidence type="ECO:0000256" key="1">
    <source>
        <dbReference type="SAM" id="Phobius"/>
    </source>
</evidence>
<reference evidence="3 4" key="1">
    <citation type="journal article" date="2021" name="Mar. Drugs">
        <title>Genome Reduction and Secondary Metabolism of the Marine Sponge-Associated Cyanobacterium Leptothoe.</title>
        <authorList>
            <person name="Konstantinou D."/>
            <person name="Popin R.V."/>
            <person name="Fewer D.P."/>
            <person name="Sivonen K."/>
            <person name="Gkelis S."/>
        </authorList>
    </citation>
    <scope>NUCLEOTIDE SEQUENCE [LARGE SCALE GENOMIC DNA]</scope>
    <source>
        <strain evidence="3 4">TAU-MAC 1615</strain>
    </source>
</reference>
<keyword evidence="1" id="KW-0812">Transmembrane</keyword>
<feature type="transmembrane region" description="Helical" evidence="1">
    <location>
        <begin position="653"/>
        <end position="675"/>
    </location>
</feature>
<sequence>MPRAVILTALPVEYLAVREHLKKPQKKKYSQGMLCERGEFTNWDVSIVEIGKGNANAAAETERAINYFRPDVLFFVGIAGGIKEDVRIGDVVATTKVYEYEASKVGTQLATRPDVYNSTKAVVQWASSEAREGEWIRRIHNYNENCNPQAFIDPLASGEKVVASRDSELFQFLRSSYNDAIAVDMESFGFLKAAFAYPEIQTIVIRGISDLIQDKNADDPIEGSEEERQERASRHASAFAFQILAKINVRRRQSLLASVLWGAGICALLIMGPRWLGILQAIELAAYDHFMKLPPYEKVDERIAIVGVQRSELPELYTSNDFTKEISDLKLTEILAYLLTLKNDIDKHAIIGVDVIRDKPHPEPESNGALQGEHYSQLKSLITKQGKQVISTCRRFGEDKTAVGAEVISNEVGFHDLIRDTRQGNTPSVRRQFLKVESSPELAGSSSALGCDIEESFSYKMALRFLSETKTLTKSQEENWNKALIDDYGRIKIKNTTFEPVWPRTGGFQGISAGGYQILLNYRNPGINNNQAFNTVNATNILKCPAENKGCGLDDKERKSLENASIILIGYMGKESRDEHVTPIGSLHGVEVHAHMISYILGTVISDKYSIARLRVLPALIEAISIVVAGLSGGLIVWVCSNYNYSWFRIPNSTAAIAIAVPSIVVVAFGVSWIAFSFGLWLPFASLSLGFSCSSLGVVLVKKVLKKW</sequence>
<dbReference type="SUPFAM" id="SSF53167">
    <property type="entry name" value="Purine and uridine phosphorylases"/>
    <property type="match status" value="1"/>
</dbReference>
<keyword evidence="4" id="KW-1185">Reference proteome</keyword>
<name>A0ABS5Y7E8_9CYAN</name>
<keyword evidence="1" id="KW-0472">Membrane</keyword>
<dbReference type="InterPro" id="IPR007890">
    <property type="entry name" value="CHASE2"/>
</dbReference>
<dbReference type="CDD" id="cd09008">
    <property type="entry name" value="MTAN"/>
    <property type="match status" value="1"/>
</dbReference>
<dbReference type="Pfam" id="PF05226">
    <property type="entry name" value="CHASE2"/>
    <property type="match status" value="1"/>
</dbReference>
<keyword evidence="1" id="KW-1133">Transmembrane helix</keyword>
<evidence type="ECO:0000259" key="2">
    <source>
        <dbReference type="SMART" id="SM01080"/>
    </source>
</evidence>
<dbReference type="SMART" id="SM01080">
    <property type="entry name" value="CHASE2"/>
    <property type="match status" value="1"/>
</dbReference>
<dbReference type="Pfam" id="PF01048">
    <property type="entry name" value="PNP_UDP_1"/>
    <property type="match status" value="1"/>
</dbReference>
<dbReference type="Gene3D" id="3.40.50.1580">
    <property type="entry name" value="Nucleoside phosphorylase domain"/>
    <property type="match status" value="1"/>
</dbReference>
<dbReference type="PANTHER" id="PTHR46832">
    <property type="entry name" value="5'-METHYLTHIOADENOSINE/S-ADENOSYLHOMOCYSTEINE NUCLEOSIDASE"/>
    <property type="match status" value="1"/>
</dbReference>
<feature type="domain" description="CHASE2" evidence="2">
    <location>
        <begin position="279"/>
        <end position="636"/>
    </location>
</feature>
<dbReference type="InterPro" id="IPR035994">
    <property type="entry name" value="Nucleoside_phosphorylase_sf"/>
</dbReference>
<protein>
    <submittedName>
        <fullName evidence="3">CHASE2 domain-containing protein</fullName>
    </submittedName>
</protein>
<organism evidence="3 4">
    <name type="scientific">Leptothoe kymatousa TAU-MAC 1615</name>
    <dbReference type="NCBI Taxonomy" id="2364775"/>
    <lineage>
        <taxon>Bacteria</taxon>
        <taxon>Bacillati</taxon>
        <taxon>Cyanobacteriota</taxon>
        <taxon>Cyanophyceae</taxon>
        <taxon>Nodosilineales</taxon>
        <taxon>Cymatolegaceae</taxon>
        <taxon>Leptothoe</taxon>
        <taxon>Leptothoe kymatousa</taxon>
    </lineage>
</organism>
<gene>
    <name evidence="3" type="ORF">IXB28_16360</name>
</gene>
<proteinExistence type="predicted"/>
<dbReference type="PANTHER" id="PTHR46832:SF1">
    <property type="entry name" value="5'-METHYLTHIOADENOSINE_S-ADENOSYLHOMOCYSTEINE NUCLEOSIDASE"/>
    <property type="match status" value="1"/>
</dbReference>
<dbReference type="RefSeq" id="WP_215619675.1">
    <property type="nucleotide sequence ID" value="NZ_JADOER010000017.1"/>
</dbReference>
<dbReference type="EMBL" id="JADOER010000017">
    <property type="protein sequence ID" value="MBT9313785.1"/>
    <property type="molecule type" value="Genomic_DNA"/>
</dbReference>
<comment type="caution">
    <text evidence="3">The sequence shown here is derived from an EMBL/GenBank/DDBJ whole genome shotgun (WGS) entry which is preliminary data.</text>
</comment>
<dbReference type="InterPro" id="IPR000845">
    <property type="entry name" value="Nucleoside_phosphorylase_d"/>
</dbReference>
<evidence type="ECO:0000313" key="4">
    <source>
        <dbReference type="Proteomes" id="UP001196661"/>
    </source>
</evidence>
<feature type="transmembrane region" description="Helical" evidence="1">
    <location>
        <begin position="681"/>
        <end position="701"/>
    </location>
</feature>
<feature type="transmembrane region" description="Helical" evidence="1">
    <location>
        <begin position="255"/>
        <end position="276"/>
    </location>
</feature>